<evidence type="ECO:0000256" key="5">
    <source>
        <dbReference type="ARBA" id="ARBA00022989"/>
    </source>
</evidence>
<evidence type="ECO:0000256" key="6">
    <source>
        <dbReference type="ARBA" id="ARBA00023136"/>
    </source>
</evidence>
<comment type="similarity">
    <text evidence="2">Belongs to the ABC-4 integral membrane protein family. LolC/E subfamily.</text>
</comment>
<dbReference type="PANTHER" id="PTHR30489">
    <property type="entry name" value="LIPOPROTEIN-RELEASING SYSTEM TRANSMEMBRANE PROTEIN LOLE"/>
    <property type="match status" value="1"/>
</dbReference>
<reference evidence="10 11" key="1">
    <citation type="submission" date="2016-10" db="EMBL/GenBank/DDBJ databases">
        <authorList>
            <person name="Varghese N."/>
            <person name="Submissions S."/>
        </authorList>
    </citation>
    <scope>NUCLEOTIDE SEQUENCE [LARGE SCALE GENOMIC DNA]</scope>
    <source>
        <strain evidence="10 11">RHA_55</strain>
    </source>
</reference>
<name>A0A1H1RXG4_9FLAO</name>
<protein>
    <submittedName>
        <fullName evidence="10">Lipoprotein-releasing system permease protein</fullName>
    </submittedName>
</protein>
<proteinExistence type="inferred from homology"/>
<dbReference type="InterPro" id="IPR003838">
    <property type="entry name" value="ABC3_permease_C"/>
</dbReference>
<evidence type="ECO:0000313" key="11">
    <source>
        <dbReference type="Proteomes" id="UP000198963"/>
    </source>
</evidence>
<dbReference type="Pfam" id="PF02687">
    <property type="entry name" value="FtsX"/>
    <property type="match status" value="1"/>
</dbReference>
<dbReference type="Proteomes" id="UP000198963">
    <property type="component" value="Chromosome I"/>
</dbReference>
<dbReference type="EMBL" id="LT629774">
    <property type="protein sequence ID" value="SDS40441.1"/>
    <property type="molecule type" value="Genomic_DNA"/>
</dbReference>
<feature type="transmembrane region" description="Helical" evidence="7">
    <location>
        <begin position="320"/>
        <end position="347"/>
    </location>
</feature>
<evidence type="ECO:0000256" key="2">
    <source>
        <dbReference type="ARBA" id="ARBA00005236"/>
    </source>
</evidence>
<feature type="domain" description="MacB-like periplasmic core" evidence="9">
    <location>
        <begin position="25"/>
        <end position="246"/>
    </location>
</feature>
<dbReference type="InterPro" id="IPR051447">
    <property type="entry name" value="Lipoprotein-release_system"/>
</dbReference>
<evidence type="ECO:0000259" key="9">
    <source>
        <dbReference type="Pfam" id="PF12704"/>
    </source>
</evidence>
<keyword evidence="3" id="KW-1003">Cell membrane</keyword>
<sequence>MNFPLYIAKRYLFSKSSNNAINIMTLIASGGVIIASAALFIVLSVFAGLKDYSLNFSTFVDPDLKLIPTSGKSFQWTDNDNASLLNIEGIVAASKSIEERIFIKSDNKNHIATLKGVDENYLNVTRIDSMVTKGSWITPNSNEVVAGWGISNNLSFGVLDYLKPLSFYVPKVGKGQATSIQGYYNSVYVSNVGLFNINEELNNNYVFSDIKLAKKLLNYKDNQLSAIEVKLKPKANEDAIRAEIKTAFGNRFNIKNRAELNDALFKMLNTENLAIYLIFTLVIIIALFNVIGAIIMMILDKKKSINTLFNMGTETKTIKNIFFLQGSLMTIVSGLIGVTIGLLIVFIQQSFELVMLTPDLAYPVRINFLNLLIVLATIFALGIVASKIASQRITSGLIQSEA</sequence>
<evidence type="ECO:0000256" key="7">
    <source>
        <dbReference type="SAM" id="Phobius"/>
    </source>
</evidence>
<keyword evidence="11" id="KW-1185">Reference proteome</keyword>
<keyword evidence="10" id="KW-0449">Lipoprotein</keyword>
<evidence type="ECO:0000256" key="3">
    <source>
        <dbReference type="ARBA" id="ARBA00022475"/>
    </source>
</evidence>
<feature type="domain" description="ABC3 transporter permease C-terminal" evidence="8">
    <location>
        <begin position="277"/>
        <end position="394"/>
    </location>
</feature>
<dbReference type="RefSeq" id="WP_170137080.1">
    <property type="nucleotide sequence ID" value="NZ_JBLXAG010000013.1"/>
</dbReference>
<evidence type="ECO:0000259" key="8">
    <source>
        <dbReference type="Pfam" id="PF02687"/>
    </source>
</evidence>
<comment type="subcellular location">
    <subcellularLocation>
        <location evidence="1">Cell membrane</location>
        <topology evidence="1">Multi-pass membrane protein</topology>
    </subcellularLocation>
</comment>
<keyword evidence="4 7" id="KW-0812">Transmembrane</keyword>
<feature type="transmembrane region" description="Helical" evidence="7">
    <location>
        <begin position="21"/>
        <end position="49"/>
    </location>
</feature>
<accession>A0A1H1RXG4</accession>
<dbReference type="STRING" id="1249933.SAMN04489797_1530"/>
<dbReference type="GO" id="GO:0098797">
    <property type="term" value="C:plasma membrane protein complex"/>
    <property type="evidence" value="ECO:0007669"/>
    <property type="project" value="TreeGrafter"/>
</dbReference>
<feature type="transmembrane region" description="Helical" evidence="7">
    <location>
        <begin position="367"/>
        <end position="385"/>
    </location>
</feature>
<feature type="transmembrane region" description="Helical" evidence="7">
    <location>
        <begin position="273"/>
        <end position="299"/>
    </location>
</feature>
<evidence type="ECO:0000256" key="4">
    <source>
        <dbReference type="ARBA" id="ARBA00022692"/>
    </source>
</evidence>
<gene>
    <name evidence="10" type="ORF">SAMN04489797_1530</name>
</gene>
<keyword evidence="5 7" id="KW-1133">Transmembrane helix</keyword>
<keyword evidence="6 7" id="KW-0472">Membrane</keyword>
<evidence type="ECO:0000313" key="10">
    <source>
        <dbReference type="EMBL" id="SDS40441.1"/>
    </source>
</evidence>
<dbReference type="PANTHER" id="PTHR30489:SF0">
    <property type="entry name" value="LIPOPROTEIN-RELEASING SYSTEM TRANSMEMBRANE PROTEIN LOLE"/>
    <property type="match status" value="1"/>
</dbReference>
<dbReference type="InterPro" id="IPR025857">
    <property type="entry name" value="MacB_PCD"/>
</dbReference>
<dbReference type="GO" id="GO:0044874">
    <property type="term" value="P:lipoprotein localization to outer membrane"/>
    <property type="evidence" value="ECO:0007669"/>
    <property type="project" value="TreeGrafter"/>
</dbReference>
<dbReference type="Pfam" id="PF12704">
    <property type="entry name" value="MacB_PCD"/>
    <property type="match status" value="1"/>
</dbReference>
<evidence type="ECO:0000256" key="1">
    <source>
        <dbReference type="ARBA" id="ARBA00004651"/>
    </source>
</evidence>
<dbReference type="AlphaFoldDB" id="A0A1H1RXG4"/>
<organism evidence="10 11">
    <name type="scientific">Winogradskyella sediminis</name>
    <dbReference type="NCBI Taxonomy" id="1382466"/>
    <lineage>
        <taxon>Bacteria</taxon>
        <taxon>Pseudomonadati</taxon>
        <taxon>Bacteroidota</taxon>
        <taxon>Flavobacteriia</taxon>
        <taxon>Flavobacteriales</taxon>
        <taxon>Flavobacteriaceae</taxon>
        <taxon>Winogradskyella</taxon>
    </lineage>
</organism>